<reference evidence="3" key="1">
    <citation type="journal article" date="2015" name="Nat. Genet.">
        <title>The genome and transcriptome of the zoonotic hookworm Ancylostoma ceylanicum identify infection-specific gene families.</title>
        <authorList>
            <person name="Schwarz E.M."/>
            <person name="Hu Y."/>
            <person name="Antoshechkin I."/>
            <person name="Miller M.M."/>
            <person name="Sternberg P.W."/>
            <person name="Aroian R.V."/>
        </authorList>
    </citation>
    <scope>NUCLEOTIDE SEQUENCE</scope>
    <source>
        <strain evidence="3">HY135</strain>
    </source>
</reference>
<feature type="region of interest" description="Disordered" evidence="1">
    <location>
        <begin position="285"/>
        <end position="335"/>
    </location>
</feature>
<proteinExistence type="predicted"/>
<feature type="compositionally biased region" description="Polar residues" evidence="1">
    <location>
        <begin position="285"/>
        <end position="306"/>
    </location>
</feature>
<comment type="caution">
    <text evidence="2">The sequence shown here is derived from an EMBL/GenBank/DDBJ whole genome shotgun (WGS) entry which is preliminary data.</text>
</comment>
<evidence type="ECO:0000313" key="2">
    <source>
        <dbReference type="EMBL" id="EYC05147.1"/>
    </source>
</evidence>
<accession>A0A016TR85</accession>
<dbReference type="OrthoDB" id="5871161at2759"/>
<protein>
    <submittedName>
        <fullName evidence="2">Uncharacterized protein</fullName>
    </submittedName>
</protein>
<dbReference type="AlphaFoldDB" id="A0A016TR85"/>
<feature type="compositionally biased region" description="Basic and acidic residues" evidence="1">
    <location>
        <begin position="307"/>
        <end position="319"/>
    </location>
</feature>
<sequence length="335" mass="38284">MEYYSKTITVIKQRNGKFLGLTEYYLIFVVFPLAAGSPRNISIPITLQLIALIMEKYPGFHYENIDQKARLAASQEHVNRRVLSEYIKVINVPNTEKLNVRDLVQKFLKEVVRYNNTKDNAPLSWATSTGSNGETSSFRVKMSDSFWSYFTGDGRKKLIEYNRKERANVKVIRDQTISLSDLENLSLYLRRKIKLYYQSRNSTPPDVSVKNGYVTIGNYGKGTTKRYRATELAVLLGWNYQDWQGTAIKELMTNTEKRNMAEGLLTWGSLSIELFKSIEPTSMENIGQEQQSSNESAAVSNGNEEPSINKEGSRKRTNEDVESNQAKIHKPEMTA</sequence>
<keyword evidence="3" id="KW-1185">Reference proteome</keyword>
<evidence type="ECO:0000256" key="1">
    <source>
        <dbReference type="SAM" id="MobiDB-lite"/>
    </source>
</evidence>
<dbReference type="Proteomes" id="UP000024635">
    <property type="component" value="Unassembled WGS sequence"/>
</dbReference>
<organism evidence="2 3">
    <name type="scientific">Ancylostoma ceylanicum</name>
    <dbReference type="NCBI Taxonomy" id="53326"/>
    <lineage>
        <taxon>Eukaryota</taxon>
        <taxon>Metazoa</taxon>
        <taxon>Ecdysozoa</taxon>
        <taxon>Nematoda</taxon>
        <taxon>Chromadorea</taxon>
        <taxon>Rhabditida</taxon>
        <taxon>Rhabditina</taxon>
        <taxon>Rhabditomorpha</taxon>
        <taxon>Strongyloidea</taxon>
        <taxon>Ancylostomatidae</taxon>
        <taxon>Ancylostomatinae</taxon>
        <taxon>Ancylostoma</taxon>
    </lineage>
</organism>
<name>A0A016TR85_9BILA</name>
<dbReference type="EMBL" id="JARK01001420">
    <property type="protein sequence ID" value="EYC05147.1"/>
    <property type="molecule type" value="Genomic_DNA"/>
</dbReference>
<evidence type="ECO:0000313" key="3">
    <source>
        <dbReference type="Proteomes" id="UP000024635"/>
    </source>
</evidence>
<gene>
    <name evidence="2" type="primary">Acey_s0084.g1804</name>
    <name evidence="2" type="ORF">Y032_0084g1804</name>
</gene>